<proteinExistence type="inferred from homology"/>
<dbReference type="GO" id="GO:0016628">
    <property type="term" value="F:oxidoreductase activity, acting on the CH-CH group of donors, NAD or NADP as acceptor"/>
    <property type="evidence" value="ECO:0007669"/>
    <property type="project" value="UniProtKB-ARBA"/>
</dbReference>
<dbReference type="EMBL" id="FJOG01000015">
    <property type="protein sequence ID" value="CZR60180.1"/>
    <property type="molecule type" value="Genomic_DNA"/>
</dbReference>
<evidence type="ECO:0000256" key="1">
    <source>
        <dbReference type="ARBA" id="ARBA00001917"/>
    </source>
</evidence>
<name>A0A1L7X574_9HELO</name>
<gene>
    <name evidence="5" type="ORF">PAC_10076</name>
</gene>
<evidence type="ECO:0000313" key="5">
    <source>
        <dbReference type="EMBL" id="CZR60180.1"/>
    </source>
</evidence>
<dbReference type="AlphaFoldDB" id="A0A1L7X574"/>
<organism evidence="5 6">
    <name type="scientific">Phialocephala subalpina</name>
    <dbReference type="NCBI Taxonomy" id="576137"/>
    <lineage>
        <taxon>Eukaryota</taxon>
        <taxon>Fungi</taxon>
        <taxon>Dikarya</taxon>
        <taxon>Ascomycota</taxon>
        <taxon>Pezizomycotina</taxon>
        <taxon>Leotiomycetes</taxon>
        <taxon>Helotiales</taxon>
        <taxon>Mollisiaceae</taxon>
        <taxon>Phialocephala</taxon>
        <taxon>Phialocephala fortinii species complex</taxon>
    </lineage>
</organism>
<dbReference type="OrthoDB" id="276546at2759"/>
<evidence type="ECO:0000256" key="3">
    <source>
        <dbReference type="ARBA" id="ARBA00023002"/>
    </source>
</evidence>
<comment type="similarity">
    <text evidence="2">Belongs to the NADH:flavin oxidoreductase/NADH oxidase family.</text>
</comment>
<dbReference type="Gene3D" id="3.20.20.70">
    <property type="entry name" value="Aldolase class I"/>
    <property type="match status" value="1"/>
</dbReference>
<dbReference type="InterPro" id="IPR013785">
    <property type="entry name" value="Aldolase_TIM"/>
</dbReference>
<feature type="domain" description="NADH:flavin oxidoreductase/NADH oxidase N-terminal" evidence="4">
    <location>
        <begin position="11"/>
        <end position="359"/>
    </location>
</feature>
<keyword evidence="6" id="KW-1185">Reference proteome</keyword>
<dbReference type="GO" id="GO:0010181">
    <property type="term" value="F:FMN binding"/>
    <property type="evidence" value="ECO:0007669"/>
    <property type="project" value="InterPro"/>
</dbReference>
<dbReference type="Proteomes" id="UP000184330">
    <property type="component" value="Unassembled WGS sequence"/>
</dbReference>
<dbReference type="InterPro" id="IPR045247">
    <property type="entry name" value="Oye-like"/>
</dbReference>
<dbReference type="Pfam" id="PF00724">
    <property type="entry name" value="Oxidored_FMN"/>
    <property type="match status" value="1"/>
</dbReference>
<dbReference type="PANTHER" id="PTHR22893">
    <property type="entry name" value="NADH OXIDOREDUCTASE-RELATED"/>
    <property type="match status" value="1"/>
</dbReference>
<dbReference type="GO" id="GO:0005829">
    <property type="term" value="C:cytosol"/>
    <property type="evidence" value="ECO:0007669"/>
    <property type="project" value="UniProtKB-ARBA"/>
</dbReference>
<evidence type="ECO:0000313" key="6">
    <source>
        <dbReference type="Proteomes" id="UP000184330"/>
    </source>
</evidence>
<dbReference type="InterPro" id="IPR001155">
    <property type="entry name" value="OxRdtase_FMN_N"/>
</dbReference>
<evidence type="ECO:0000256" key="2">
    <source>
        <dbReference type="ARBA" id="ARBA00005979"/>
    </source>
</evidence>
<accession>A0A1L7X574</accession>
<comment type="cofactor">
    <cofactor evidence="1">
        <name>FMN</name>
        <dbReference type="ChEBI" id="CHEBI:58210"/>
    </cofactor>
</comment>
<keyword evidence="3" id="KW-0560">Oxidoreductase</keyword>
<reference evidence="5 6" key="1">
    <citation type="submission" date="2016-03" db="EMBL/GenBank/DDBJ databases">
        <authorList>
            <person name="Ploux O."/>
        </authorList>
    </citation>
    <scope>NUCLEOTIDE SEQUENCE [LARGE SCALE GENOMIC DNA]</scope>
    <source>
        <strain evidence="5 6">UAMH 11012</strain>
    </source>
</reference>
<dbReference type="PANTHER" id="PTHR22893:SF93">
    <property type="entry name" value="HYPOTHETICAL OXIDOREDUCTASE (EUROFUNG)"/>
    <property type="match status" value="1"/>
</dbReference>
<dbReference type="FunFam" id="3.20.20.70:FF:000059">
    <property type="entry name" value="N-ethylmaleimide reductase, FMN-linked"/>
    <property type="match status" value="1"/>
</dbReference>
<evidence type="ECO:0000259" key="4">
    <source>
        <dbReference type="Pfam" id="PF00724"/>
    </source>
</evidence>
<protein>
    <submittedName>
        <fullName evidence="5">Related to Putative 12-oxophytodienoate reductase 2</fullName>
    </submittedName>
</protein>
<dbReference type="STRING" id="576137.A0A1L7X574"/>
<sequence length="384" mass="42670">MASIIPDSDPLQQPFSLSPSLKLSHRVVLAPMTRMRASDSGVPHPRTKEYYAARATPGGLLISEGIVINPRGRGFPNTPGLYTDEQVEAWKEVNAGVRKKGGLMFAQLWHTGRISVPSQTGGFPPFSSTKTPLPGNHPLFGQENGTEPYVENEVLSLTGISEVISQFAHAARNAIHAGFAGIEIHGGNGYLLDQFVHDNINDRTDEYGGNLENRLRFPLEVVDAIVREIGRERVGIRVAPFHVLQQTRDSRRMETFGRYVGELEKRGLAYVHLVEPRYDQLSSEGAFASERNERDVVKEEHKNEDLSIWPFRRLLKKIPVIGAGGYDGASAREAISEGRVDLVAFGRTFTSNPELPKMLFEATPLKKYERATFYTPGMEGYLDP</sequence>
<dbReference type="SUPFAM" id="SSF51395">
    <property type="entry name" value="FMN-linked oxidoreductases"/>
    <property type="match status" value="1"/>
</dbReference>
<dbReference type="CDD" id="cd02933">
    <property type="entry name" value="OYE_like_FMN"/>
    <property type="match status" value="1"/>
</dbReference>